<reference evidence="2 3" key="1">
    <citation type="submission" date="2017-10" db="EMBL/GenBank/DDBJ databases">
        <title>Comparative genomics between pathogenic Norcardia.</title>
        <authorList>
            <person name="Zeng L."/>
        </authorList>
    </citation>
    <scope>NUCLEOTIDE SEQUENCE [LARGE SCALE GENOMIC DNA]</scope>
    <source>
        <strain evidence="2 3">NC_YFY_NT001</strain>
    </source>
</reference>
<name>A0A291RI70_9NOCA</name>
<dbReference type="EMBL" id="CP023778">
    <property type="protein sequence ID" value="ATL66772.1"/>
    <property type="molecule type" value="Genomic_DNA"/>
</dbReference>
<dbReference type="InterPro" id="IPR013382">
    <property type="entry name" value="CRISPR-assoc_prot_Cse2"/>
</dbReference>
<feature type="compositionally biased region" description="Polar residues" evidence="1">
    <location>
        <begin position="209"/>
        <end position="228"/>
    </location>
</feature>
<dbReference type="CDD" id="cd09731">
    <property type="entry name" value="Cse2_I-E"/>
    <property type="match status" value="1"/>
</dbReference>
<dbReference type="InterPro" id="IPR038287">
    <property type="entry name" value="Cse2_sf"/>
</dbReference>
<gene>
    <name evidence="2" type="primary">casB</name>
    <name evidence="2" type="ORF">CRH09_11700</name>
</gene>
<organism evidence="2 3">
    <name type="scientific">Nocardia terpenica</name>
    <dbReference type="NCBI Taxonomy" id="455432"/>
    <lineage>
        <taxon>Bacteria</taxon>
        <taxon>Bacillati</taxon>
        <taxon>Actinomycetota</taxon>
        <taxon>Actinomycetes</taxon>
        <taxon>Mycobacteriales</taxon>
        <taxon>Nocardiaceae</taxon>
        <taxon>Nocardia</taxon>
    </lineage>
</organism>
<dbReference type="Gene3D" id="1.10.520.40">
    <property type="entry name" value="CRISPR-associated protein Cse2"/>
    <property type="match status" value="1"/>
</dbReference>
<evidence type="ECO:0000256" key="1">
    <source>
        <dbReference type="SAM" id="MobiDB-lite"/>
    </source>
</evidence>
<dbReference type="Proteomes" id="UP000221961">
    <property type="component" value="Chromosome"/>
</dbReference>
<sequence length="228" mass="25779">MTASPNTLQEKDFRLEQFVGSRIGALQHAYLRDDSDAVAAMAVLRRGVGAPQGLRPEIWALILNAKWPEKEKWPEVLADPATYTRAERDGAPTAWEQAAYDALTLHAWHQRSRDEPMHRPRARFGAAISTLGKRSDSEETVRKRFHALGTATHHDARLVHLRTLVSLLRDYRIPIDYGRLAGDLRRLGNPAIAERTLLQWSRDYHHNDTATTESTNDLETATITGEDQ</sequence>
<dbReference type="KEGG" id="ntp:CRH09_11700"/>
<feature type="region of interest" description="Disordered" evidence="1">
    <location>
        <begin position="208"/>
        <end position="228"/>
    </location>
</feature>
<protein>
    <submittedName>
        <fullName evidence="2">Type I-E CRISPR-associated protein Cse2/CasB</fullName>
    </submittedName>
</protein>
<proteinExistence type="predicted"/>
<dbReference type="GeneID" id="88358068"/>
<evidence type="ECO:0000313" key="3">
    <source>
        <dbReference type="Proteomes" id="UP000221961"/>
    </source>
</evidence>
<accession>A0A291RI70</accession>
<dbReference type="NCBIfam" id="TIGR02548">
    <property type="entry name" value="casB_cse2"/>
    <property type="match status" value="1"/>
</dbReference>
<dbReference type="Pfam" id="PF09485">
    <property type="entry name" value="CRISPR_Cse2"/>
    <property type="match status" value="1"/>
</dbReference>
<dbReference type="RefSeq" id="WP_098693949.1">
    <property type="nucleotide sequence ID" value="NZ_CP023778.1"/>
</dbReference>
<evidence type="ECO:0000313" key="2">
    <source>
        <dbReference type="EMBL" id="ATL66772.1"/>
    </source>
</evidence>
<dbReference type="AlphaFoldDB" id="A0A291RI70"/>